<keyword evidence="3" id="KW-1185">Reference proteome</keyword>
<dbReference type="EMBL" id="FNAG01000001">
    <property type="protein sequence ID" value="SDD23890.1"/>
    <property type="molecule type" value="Genomic_DNA"/>
</dbReference>
<dbReference type="Gene3D" id="2.60.200.20">
    <property type="match status" value="1"/>
</dbReference>
<dbReference type="STRING" id="265719.SAMN04488509_101872"/>
<protein>
    <recommendedName>
        <fullName evidence="4">FHA domain-containing protein</fullName>
    </recommendedName>
</protein>
<organism evidence="2 3">
    <name type="scientific">Aquimonas voraii</name>
    <dbReference type="NCBI Taxonomy" id="265719"/>
    <lineage>
        <taxon>Bacteria</taxon>
        <taxon>Pseudomonadati</taxon>
        <taxon>Pseudomonadota</taxon>
        <taxon>Gammaproteobacteria</taxon>
        <taxon>Lysobacterales</taxon>
        <taxon>Lysobacteraceae</taxon>
        <taxon>Aquimonas</taxon>
    </lineage>
</organism>
<evidence type="ECO:0000313" key="2">
    <source>
        <dbReference type="EMBL" id="SDD23890.1"/>
    </source>
</evidence>
<dbReference type="AlphaFoldDB" id="A0A1G6T406"/>
<keyword evidence="1" id="KW-0812">Transmembrane</keyword>
<dbReference type="SUPFAM" id="SSF49879">
    <property type="entry name" value="SMAD/FHA domain"/>
    <property type="match status" value="2"/>
</dbReference>
<gene>
    <name evidence="2" type="ORF">SAMN04488509_101872</name>
</gene>
<proteinExistence type="predicted"/>
<accession>A0A1G6T406</accession>
<evidence type="ECO:0000313" key="3">
    <source>
        <dbReference type="Proteomes" id="UP000199603"/>
    </source>
</evidence>
<keyword evidence="1" id="KW-1133">Transmembrane helix</keyword>
<feature type="transmembrane region" description="Helical" evidence="1">
    <location>
        <begin position="258"/>
        <end position="279"/>
    </location>
</feature>
<sequence>MRFTFPNGEHADLELTRGSLSIGSEAGDTVCLPSAGLLPGHARIELQPERRLCALRLAPGALAYLNARPVRSLALLRAGDVLTLNRVRVQILGSIANAPLPPAGQMGDGARPGGPRVVLRGVCGPYFGRSFGFAPSLSIGRSERADLCLDDDGLAPIQVRLHWYGDRCLVQSESNLQPAPFELNGHPLVAGWMLPGDQLRVGTARFVLEAPGLRPGRREDPHTPVRPMRSTEVAQAAVSAAPASSAVAAREAARGFNFLWLIAAAAAIAGALIALFLYAPH</sequence>
<dbReference type="CDD" id="cd00060">
    <property type="entry name" value="FHA"/>
    <property type="match status" value="2"/>
</dbReference>
<dbReference type="Proteomes" id="UP000199603">
    <property type="component" value="Unassembled WGS sequence"/>
</dbReference>
<evidence type="ECO:0000256" key="1">
    <source>
        <dbReference type="SAM" id="Phobius"/>
    </source>
</evidence>
<name>A0A1G6T406_9GAMM</name>
<reference evidence="2 3" key="1">
    <citation type="submission" date="2016-10" db="EMBL/GenBank/DDBJ databases">
        <authorList>
            <person name="de Groot N.N."/>
        </authorList>
    </citation>
    <scope>NUCLEOTIDE SEQUENCE [LARGE SCALE GENOMIC DNA]</scope>
    <source>
        <strain evidence="2 3">DSM 16957</strain>
    </source>
</reference>
<evidence type="ECO:0008006" key="4">
    <source>
        <dbReference type="Google" id="ProtNLM"/>
    </source>
</evidence>
<dbReference type="InterPro" id="IPR008984">
    <property type="entry name" value="SMAD_FHA_dom_sf"/>
</dbReference>
<keyword evidence="1" id="KW-0472">Membrane</keyword>
<dbReference type="RefSeq" id="WP_091239247.1">
    <property type="nucleotide sequence ID" value="NZ_FNAG01000001.1"/>
</dbReference>
<dbReference type="OrthoDB" id="5801518at2"/>